<gene>
    <name evidence="1" type="ORF">EVAR_41168_1</name>
</gene>
<evidence type="ECO:0000313" key="1">
    <source>
        <dbReference type="EMBL" id="GBP72951.1"/>
    </source>
</evidence>
<organism evidence="1 2">
    <name type="scientific">Eumeta variegata</name>
    <name type="common">Bagworm moth</name>
    <name type="synonym">Eumeta japonica</name>
    <dbReference type="NCBI Taxonomy" id="151549"/>
    <lineage>
        <taxon>Eukaryota</taxon>
        <taxon>Metazoa</taxon>
        <taxon>Ecdysozoa</taxon>
        <taxon>Arthropoda</taxon>
        <taxon>Hexapoda</taxon>
        <taxon>Insecta</taxon>
        <taxon>Pterygota</taxon>
        <taxon>Neoptera</taxon>
        <taxon>Endopterygota</taxon>
        <taxon>Lepidoptera</taxon>
        <taxon>Glossata</taxon>
        <taxon>Ditrysia</taxon>
        <taxon>Tineoidea</taxon>
        <taxon>Psychidae</taxon>
        <taxon>Oiketicinae</taxon>
        <taxon>Eumeta</taxon>
    </lineage>
</organism>
<evidence type="ECO:0000313" key="2">
    <source>
        <dbReference type="Proteomes" id="UP000299102"/>
    </source>
</evidence>
<dbReference type="AlphaFoldDB" id="A0A4C1Y9G4"/>
<dbReference type="EMBL" id="BGZK01001161">
    <property type="protein sequence ID" value="GBP72951.1"/>
    <property type="molecule type" value="Genomic_DNA"/>
</dbReference>
<protein>
    <submittedName>
        <fullName evidence="1">Uncharacterized protein</fullName>
    </submittedName>
</protein>
<sequence length="69" mass="7009">MQLLLTSNAGAGHHDSAGAQRACAASAAVAADVPSNLGMMDEYGGALSRVCRDELARGRVRPARARSAA</sequence>
<name>A0A4C1Y9G4_EUMVA</name>
<proteinExistence type="predicted"/>
<dbReference type="Proteomes" id="UP000299102">
    <property type="component" value="Unassembled WGS sequence"/>
</dbReference>
<reference evidence="1 2" key="1">
    <citation type="journal article" date="2019" name="Commun. Biol.">
        <title>The bagworm genome reveals a unique fibroin gene that provides high tensile strength.</title>
        <authorList>
            <person name="Kono N."/>
            <person name="Nakamura H."/>
            <person name="Ohtoshi R."/>
            <person name="Tomita M."/>
            <person name="Numata K."/>
            <person name="Arakawa K."/>
        </authorList>
    </citation>
    <scope>NUCLEOTIDE SEQUENCE [LARGE SCALE GENOMIC DNA]</scope>
</reference>
<comment type="caution">
    <text evidence="1">The sequence shown here is derived from an EMBL/GenBank/DDBJ whole genome shotgun (WGS) entry which is preliminary data.</text>
</comment>
<accession>A0A4C1Y9G4</accession>
<keyword evidence="2" id="KW-1185">Reference proteome</keyword>